<dbReference type="STRING" id="61595.SAMN05421644_1659"/>
<dbReference type="EMBL" id="FNOW01000065">
    <property type="protein sequence ID" value="SDY43015.1"/>
    <property type="molecule type" value="Genomic_DNA"/>
</dbReference>
<protein>
    <submittedName>
        <fullName evidence="2">Uncharacterized protein</fullName>
    </submittedName>
</protein>
<dbReference type="Proteomes" id="UP000198672">
    <property type="component" value="Unassembled WGS sequence"/>
</dbReference>
<proteinExistence type="predicted"/>
<keyword evidence="1" id="KW-0472">Membrane</keyword>
<sequence>MSKVYVPLLGISIGLIIGLPWLVLVLVLGGAA</sequence>
<evidence type="ECO:0000313" key="2">
    <source>
        <dbReference type="EMBL" id="SDY43015.1"/>
    </source>
</evidence>
<dbReference type="AlphaFoldDB" id="A0A1H3JU24"/>
<name>A0A1H3JU24_ALLWA</name>
<evidence type="ECO:0000313" key="3">
    <source>
        <dbReference type="Proteomes" id="UP000198672"/>
    </source>
</evidence>
<keyword evidence="1" id="KW-1133">Transmembrane helix</keyword>
<gene>
    <name evidence="2" type="ORF">SAMN05421644_1659</name>
</gene>
<keyword evidence="3" id="KW-1185">Reference proteome</keyword>
<feature type="transmembrane region" description="Helical" evidence="1">
    <location>
        <begin position="6"/>
        <end position="28"/>
    </location>
</feature>
<organism evidence="2 3">
    <name type="scientific">Allochromatium warmingii</name>
    <name type="common">Chromatium warmingii</name>
    <dbReference type="NCBI Taxonomy" id="61595"/>
    <lineage>
        <taxon>Bacteria</taxon>
        <taxon>Pseudomonadati</taxon>
        <taxon>Pseudomonadota</taxon>
        <taxon>Gammaproteobacteria</taxon>
        <taxon>Chromatiales</taxon>
        <taxon>Chromatiaceae</taxon>
        <taxon>Allochromatium</taxon>
    </lineage>
</organism>
<accession>A0A1H3JU24</accession>
<evidence type="ECO:0000256" key="1">
    <source>
        <dbReference type="SAM" id="Phobius"/>
    </source>
</evidence>
<reference evidence="3" key="1">
    <citation type="submission" date="2016-10" db="EMBL/GenBank/DDBJ databases">
        <authorList>
            <person name="Varghese N."/>
            <person name="Submissions S."/>
        </authorList>
    </citation>
    <scope>NUCLEOTIDE SEQUENCE [LARGE SCALE GENOMIC DNA]</scope>
    <source>
        <strain evidence="3">DSM 173</strain>
    </source>
</reference>
<keyword evidence="1" id="KW-0812">Transmembrane</keyword>